<keyword evidence="2" id="KW-1185">Reference proteome</keyword>
<sequence length="125" mass="13450">MRRTLEIHFSAKEKTMKRILLLATMAFSTAVLGCGENTEPASTATTTTAEPASEATLVALQKADMLDGSEDHVIGKCYVCKLGMDGSDQITAEVHGYTAHLCSESCREHFEASPDEVIASTKIPE</sequence>
<evidence type="ECO:0000313" key="1">
    <source>
        <dbReference type="EMBL" id="EMI21976.1"/>
    </source>
</evidence>
<proteinExistence type="predicted"/>
<protein>
    <submittedName>
        <fullName evidence="1">Secreted protein</fullName>
    </submittedName>
</protein>
<accession>M5RRZ3</accession>
<dbReference type="PROSITE" id="PS51257">
    <property type="entry name" value="PROKAR_LIPOPROTEIN"/>
    <property type="match status" value="1"/>
</dbReference>
<reference evidence="1 2" key="1">
    <citation type="journal article" date="2013" name="Mar. Genomics">
        <title>Expression of sulfatases in Rhodopirellula baltica and the diversity of sulfatases in the genus Rhodopirellula.</title>
        <authorList>
            <person name="Wegner C.E."/>
            <person name="Richter-Heitmann T."/>
            <person name="Klindworth A."/>
            <person name="Klockow C."/>
            <person name="Richter M."/>
            <person name="Achstetter T."/>
            <person name="Glockner F.O."/>
            <person name="Harder J."/>
        </authorList>
    </citation>
    <scope>NUCLEOTIDE SEQUENCE [LARGE SCALE GENOMIC DNA]</scope>
    <source>
        <strain evidence="1 2">SM1</strain>
    </source>
</reference>
<dbReference type="AlphaFoldDB" id="M5RRZ3"/>
<dbReference type="PATRIC" id="fig|1265738.3.peg.1092"/>
<organism evidence="1 2">
    <name type="scientific">Rhodopirellula maiorica SM1</name>
    <dbReference type="NCBI Taxonomy" id="1265738"/>
    <lineage>
        <taxon>Bacteria</taxon>
        <taxon>Pseudomonadati</taxon>
        <taxon>Planctomycetota</taxon>
        <taxon>Planctomycetia</taxon>
        <taxon>Pirellulales</taxon>
        <taxon>Pirellulaceae</taxon>
        <taxon>Novipirellula</taxon>
    </lineage>
</organism>
<gene>
    <name evidence="1" type="ORF">RMSM_01095</name>
</gene>
<comment type="caution">
    <text evidence="1">The sequence shown here is derived from an EMBL/GenBank/DDBJ whole genome shotgun (WGS) entry which is preliminary data.</text>
</comment>
<name>M5RRZ3_9BACT</name>
<dbReference type="Proteomes" id="UP000011991">
    <property type="component" value="Unassembled WGS sequence"/>
</dbReference>
<evidence type="ECO:0000313" key="2">
    <source>
        <dbReference type="Proteomes" id="UP000011991"/>
    </source>
</evidence>
<dbReference type="EMBL" id="ANOG01000166">
    <property type="protein sequence ID" value="EMI21976.1"/>
    <property type="molecule type" value="Genomic_DNA"/>
</dbReference>